<feature type="region of interest" description="Disordered" evidence="1">
    <location>
        <begin position="225"/>
        <end position="257"/>
    </location>
</feature>
<feature type="compositionally biased region" description="Polar residues" evidence="1">
    <location>
        <begin position="1248"/>
        <end position="1278"/>
    </location>
</feature>
<feature type="compositionally biased region" description="Low complexity" evidence="1">
    <location>
        <begin position="598"/>
        <end position="607"/>
    </location>
</feature>
<evidence type="ECO:0000313" key="2">
    <source>
        <dbReference type="EMBL" id="KAF5385269.1"/>
    </source>
</evidence>
<feature type="compositionally biased region" description="Polar residues" evidence="1">
    <location>
        <begin position="241"/>
        <end position="256"/>
    </location>
</feature>
<feature type="compositionally biased region" description="Low complexity" evidence="1">
    <location>
        <begin position="947"/>
        <end position="963"/>
    </location>
</feature>
<keyword evidence="3" id="KW-1185">Reference proteome</keyword>
<feature type="region of interest" description="Disordered" evidence="1">
    <location>
        <begin position="526"/>
        <end position="684"/>
    </location>
</feature>
<feature type="region of interest" description="Disordered" evidence="1">
    <location>
        <begin position="367"/>
        <end position="439"/>
    </location>
</feature>
<feature type="compositionally biased region" description="Pro residues" evidence="1">
    <location>
        <begin position="1002"/>
        <end position="1024"/>
    </location>
</feature>
<proteinExistence type="predicted"/>
<dbReference type="Proteomes" id="UP000565441">
    <property type="component" value="Unassembled WGS sequence"/>
</dbReference>
<accession>A0A8H5M953</accession>
<feature type="region of interest" description="Disordered" evidence="1">
    <location>
        <begin position="941"/>
        <end position="1278"/>
    </location>
</feature>
<organism evidence="2 3">
    <name type="scientific">Tricholomella constricta</name>
    <dbReference type="NCBI Taxonomy" id="117010"/>
    <lineage>
        <taxon>Eukaryota</taxon>
        <taxon>Fungi</taxon>
        <taxon>Dikarya</taxon>
        <taxon>Basidiomycota</taxon>
        <taxon>Agaricomycotina</taxon>
        <taxon>Agaricomycetes</taxon>
        <taxon>Agaricomycetidae</taxon>
        <taxon>Agaricales</taxon>
        <taxon>Tricholomatineae</taxon>
        <taxon>Lyophyllaceae</taxon>
        <taxon>Tricholomella</taxon>
    </lineage>
</organism>
<sequence length="1297" mass="140772">MISNSVHANAIAQGTPRSSYLSPVSSSATITPPWAPPKSPLPPHRLAKLANALGVSTPMPAVHQPTPFMSRSYLDSPGPSDTFRRSPTPSTPISNFTAYSPAISKYLLHVIPPLHLPHENDNDTDMTPPPSNASGYHTQFHRGTLVPMHSSLQSQLGAIAKEYALPSTAGLILYLVSSAKSPQARSPTPGIGLQEHEMDEPGPRLSEDIWKHLWTRVLKTEQRDDTLTPSLSKNPLGMTLGAQSTPYLPQESSSQPLRPFLSSASEAILHPTTNHFPPSPTTPSTTSDMRSNTKSAPPSSSSVYDPETPDTSAAASLLHDPATRANSLDLPGLISPSIIPILAKVEFDIDRRRAPWYDPWLRSRRMNHAKRAESRNGVRKGSITDHGENSDGSRERPRHIDLLMGRKQTGSPVSLVLSPAEEKPNPELRATPMSEQLPVPNSAEYEQLPEPEEDGWSDDESEEEDFESTARVATMTMAVIKDPLADVFGTDAETWDELQTSKRHTNPNVVDLALNAADLTALPSPTQSEFEHLGKEEDEVQALLDQMSRPTLSVSIPSSPPEKRSSSPASSKRHVPPPLVLIPEMPHKDRDLMVPTESSPMPSSASSTNLPYLNEGEGEGSSASGEPNESGDGEEDEFETDYARVKSPAESEKRGGAVFDDLDLGLDPTEDYDDNDPHDRRRSQFVMRAQLDEIERTLAQLSPRMLQNDLADEQGLHMATLSPSNSLTLSPGMRNADHFPPSPRLPQHPDIPDSPESEPQAAWPATPFSAIKSTSPPRRHDAPPSPPRLAVNGITTSAPKSYIPNVRSSSSEMSAETESRRRELEEEQGYPFRAPPPGDMNSANPSDSPVIPLSPDPFGRFASTPSIPSGSRQTSAYWENEPSVISPAEHLDTTSIDANVRKRSNSSATSRFSADSITGVEANAKPSNRTTLMTVNTIKRLWRKSTKNPSVSNTPPTPSSSSFPPLPPPRPSQELPDGLPKTPTFGRFSPQLAPPRRSQEMPPVPQASPQVSAPPPQLPNPHPQPQQQQQLSVPPPFGGRSVNPQPIVAAQMRPTRSTSTLDRLHFDQESPYPMPRRSPSYSPRPPSPPPLPSPSLQTTQLPSPTPTMTMANGSLPPHPTLAPPIALQDKEKPSIRKSILKGWKSSSISSNALSQQPSTTTAPEPRSSLERPNAGAPRGRRPSVLNFGSTRGSVVSPPPDIPPSPQIPQQFISRNSLSEHRQSVRSRLTNSSIDSSSSPPQMNKALSAGSTSPRRSMASSRGSQESRPSFDTSQFEIVSPKINSTLSYPYHGLDHSP</sequence>
<feature type="compositionally biased region" description="Basic and acidic residues" evidence="1">
    <location>
        <begin position="641"/>
        <end position="655"/>
    </location>
</feature>
<feature type="compositionally biased region" description="Basic and acidic residues" evidence="1">
    <location>
        <begin position="194"/>
        <end position="203"/>
    </location>
</feature>
<feature type="compositionally biased region" description="Low complexity" evidence="1">
    <location>
        <begin position="18"/>
        <end position="27"/>
    </location>
</feature>
<name>A0A8H5M953_9AGAR</name>
<feature type="region of interest" description="Disordered" evidence="1">
    <location>
        <begin position="270"/>
        <end position="313"/>
    </location>
</feature>
<dbReference type="EMBL" id="JAACJP010000004">
    <property type="protein sequence ID" value="KAF5385269.1"/>
    <property type="molecule type" value="Genomic_DNA"/>
</dbReference>
<feature type="compositionally biased region" description="Acidic residues" evidence="1">
    <location>
        <begin position="629"/>
        <end position="640"/>
    </location>
</feature>
<feature type="compositionally biased region" description="Acidic residues" evidence="1">
    <location>
        <begin position="660"/>
        <end position="676"/>
    </location>
</feature>
<reference evidence="2 3" key="1">
    <citation type="journal article" date="2020" name="ISME J.">
        <title>Uncovering the hidden diversity of litter-decomposition mechanisms in mushroom-forming fungi.</title>
        <authorList>
            <person name="Floudas D."/>
            <person name="Bentzer J."/>
            <person name="Ahren D."/>
            <person name="Johansson T."/>
            <person name="Persson P."/>
            <person name="Tunlid A."/>
        </authorList>
    </citation>
    <scope>NUCLEOTIDE SEQUENCE [LARGE SCALE GENOMIC DNA]</scope>
    <source>
        <strain evidence="2 3">CBS 661.87</strain>
    </source>
</reference>
<feature type="compositionally biased region" description="Pro residues" evidence="1">
    <location>
        <begin position="1072"/>
        <end position="1093"/>
    </location>
</feature>
<feature type="compositionally biased region" description="Low complexity" evidence="1">
    <location>
        <begin position="1094"/>
        <end position="1110"/>
    </location>
</feature>
<protein>
    <submittedName>
        <fullName evidence="2">Uncharacterized protein</fullName>
    </submittedName>
</protein>
<feature type="compositionally biased region" description="Low complexity" evidence="1">
    <location>
        <begin position="807"/>
        <end position="816"/>
    </location>
</feature>
<evidence type="ECO:0000256" key="1">
    <source>
        <dbReference type="SAM" id="MobiDB-lite"/>
    </source>
</evidence>
<feature type="compositionally biased region" description="Pro residues" evidence="1">
    <location>
        <begin position="33"/>
        <end position="43"/>
    </location>
</feature>
<evidence type="ECO:0000313" key="3">
    <source>
        <dbReference type="Proteomes" id="UP000565441"/>
    </source>
</evidence>
<feature type="compositionally biased region" description="Low complexity" evidence="1">
    <location>
        <begin position="1145"/>
        <end position="1158"/>
    </location>
</feature>
<feature type="compositionally biased region" description="Basic and acidic residues" evidence="1">
    <location>
        <begin position="370"/>
        <end position="401"/>
    </location>
</feature>
<feature type="region of interest" description="Disordered" evidence="1">
    <location>
        <begin position="62"/>
        <end position="91"/>
    </location>
</feature>
<comment type="caution">
    <text evidence="2">The sequence shown here is derived from an EMBL/GenBank/DDBJ whole genome shotgun (WGS) entry which is preliminary data.</text>
</comment>
<feature type="region of interest" description="Disordered" evidence="1">
    <location>
        <begin position="13"/>
        <end position="43"/>
    </location>
</feature>
<dbReference type="OrthoDB" id="2526154at2759"/>
<feature type="region of interest" description="Disordered" evidence="1">
    <location>
        <begin position="183"/>
        <end position="203"/>
    </location>
</feature>
<feature type="region of interest" description="Disordered" evidence="1">
    <location>
        <begin position="724"/>
        <end position="891"/>
    </location>
</feature>
<gene>
    <name evidence="2" type="ORF">D9615_001154</name>
</gene>
<feature type="compositionally biased region" description="Polar residues" evidence="1">
    <location>
        <begin position="863"/>
        <end position="877"/>
    </location>
</feature>
<feature type="compositionally biased region" description="Pro residues" evidence="1">
    <location>
        <begin position="1196"/>
        <end position="1206"/>
    </location>
</feature>